<sequence>MAVQTRKRDRLMISPKSSPSRITPPLPSAASERQDEYERALAFLRDFHSRRVAACEFSSDAFDGLMRDAPLYAIIESEAEEIGLGDGVSKLIDEFSLALSVDADKVAASIPRMKKTVRSECLIDLVDDSDGGSQSSASRRHCALTLSMTQYH</sequence>
<organism evidence="2 3">
    <name type="scientific">Stephanodiscus triporus</name>
    <dbReference type="NCBI Taxonomy" id="2934178"/>
    <lineage>
        <taxon>Eukaryota</taxon>
        <taxon>Sar</taxon>
        <taxon>Stramenopiles</taxon>
        <taxon>Ochrophyta</taxon>
        <taxon>Bacillariophyta</taxon>
        <taxon>Coscinodiscophyceae</taxon>
        <taxon>Thalassiosirophycidae</taxon>
        <taxon>Stephanodiscales</taxon>
        <taxon>Stephanodiscaceae</taxon>
        <taxon>Stephanodiscus</taxon>
    </lineage>
</organism>
<protein>
    <submittedName>
        <fullName evidence="2">Uncharacterized protein</fullName>
    </submittedName>
</protein>
<gene>
    <name evidence="2" type="ORF">ACHAW5_007096</name>
</gene>
<evidence type="ECO:0000313" key="2">
    <source>
        <dbReference type="EMBL" id="KAL3776014.1"/>
    </source>
</evidence>
<reference evidence="2 3" key="1">
    <citation type="submission" date="2024-10" db="EMBL/GenBank/DDBJ databases">
        <title>Updated reference genomes for cyclostephanoid diatoms.</title>
        <authorList>
            <person name="Roberts W.R."/>
            <person name="Alverson A.J."/>
        </authorList>
    </citation>
    <scope>NUCLEOTIDE SEQUENCE [LARGE SCALE GENOMIC DNA]</scope>
    <source>
        <strain evidence="2 3">AJA276-08</strain>
    </source>
</reference>
<evidence type="ECO:0000256" key="1">
    <source>
        <dbReference type="SAM" id="MobiDB-lite"/>
    </source>
</evidence>
<accession>A0ABD3NJA9</accession>
<comment type="caution">
    <text evidence="2">The sequence shown here is derived from an EMBL/GenBank/DDBJ whole genome shotgun (WGS) entry which is preliminary data.</text>
</comment>
<evidence type="ECO:0000313" key="3">
    <source>
        <dbReference type="Proteomes" id="UP001530315"/>
    </source>
</evidence>
<dbReference type="AlphaFoldDB" id="A0ABD3NJA9"/>
<name>A0ABD3NJA9_9STRA</name>
<dbReference type="EMBL" id="JALLAZ020001376">
    <property type="protein sequence ID" value="KAL3776014.1"/>
    <property type="molecule type" value="Genomic_DNA"/>
</dbReference>
<proteinExistence type="predicted"/>
<dbReference type="Proteomes" id="UP001530315">
    <property type="component" value="Unassembled WGS sequence"/>
</dbReference>
<keyword evidence="3" id="KW-1185">Reference proteome</keyword>
<feature type="region of interest" description="Disordered" evidence="1">
    <location>
        <begin position="1"/>
        <end position="31"/>
    </location>
</feature>